<reference evidence="1 2" key="1">
    <citation type="submission" date="2016-09" db="EMBL/GenBank/DDBJ databases">
        <title>The complete genome sequences of Rhizobium gallicum, symbiovars gallicum and phaseoli, symbionts associated to common bean (Phaseolus vulgaris).</title>
        <authorList>
            <person name="Bustos P."/>
            <person name="Santamaria R.I."/>
            <person name="Perez-Carrascal O.M."/>
            <person name="Juarez S."/>
            <person name="Lozano L."/>
            <person name="Martinez-Flores I."/>
            <person name="Martinez-Romero E."/>
            <person name="Cevallos M."/>
            <person name="Romero D."/>
            <person name="Davila G."/>
            <person name="Gonzalez V."/>
        </authorList>
    </citation>
    <scope>NUCLEOTIDE SEQUENCE [LARGE SCALE GENOMIC DNA]</scope>
    <source>
        <strain evidence="1 2">8C-3</strain>
    </source>
</reference>
<gene>
    <name evidence="1" type="ORF">AM571_CH01763</name>
</gene>
<dbReference type="AlphaFoldDB" id="A0A1L5P340"/>
<evidence type="ECO:0000313" key="2">
    <source>
        <dbReference type="Proteomes" id="UP000185109"/>
    </source>
</evidence>
<sequence length="63" mass="7184">MNEQHRAALAWAILHQPTQEAFRLSTGEDISPALDRYREWLEENLCGKPEDFALGDNSTNLGR</sequence>
<protein>
    <submittedName>
        <fullName evidence="1">Uncharacterized protein</fullName>
    </submittedName>
</protein>
<accession>A0A1L5P340</accession>
<proteinExistence type="predicted"/>
<dbReference type="EMBL" id="CP017241">
    <property type="protein sequence ID" value="APO74584.1"/>
    <property type="molecule type" value="Genomic_DNA"/>
</dbReference>
<evidence type="ECO:0000313" key="1">
    <source>
        <dbReference type="EMBL" id="APO74584.1"/>
    </source>
</evidence>
<dbReference type="RefSeq" id="WP_074061079.1">
    <property type="nucleotide sequence ID" value="NZ_CP017241.1"/>
</dbReference>
<dbReference type="Proteomes" id="UP000185109">
    <property type="component" value="Chromosome"/>
</dbReference>
<name>A0A1L5P340_RHIET</name>
<organism evidence="1 2">
    <name type="scientific">Rhizobium etli 8C-3</name>
    <dbReference type="NCBI Taxonomy" id="538025"/>
    <lineage>
        <taxon>Bacteria</taxon>
        <taxon>Pseudomonadati</taxon>
        <taxon>Pseudomonadota</taxon>
        <taxon>Alphaproteobacteria</taxon>
        <taxon>Hyphomicrobiales</taxon>
        <taxon>Rhizobiaceae</taxon>
        <taxon>Rhizobium/Agrobacterium group</taxon>
        <taxon>Rhizobium</taxon>
    </lineage>
</organism>